<dbReference type="EMBL" id="CAUJNA010003511">
    <property type="protein sequence ID" value="CAJ1403816.1"/>
    <property type="molecule type" value="Genomic_DNA"/>
</dbReference>
<evidence type="ECO:0000256" key="1">
    <source>
        <dbReference type="SAM" id="MobiDB-lite"/>
    </source>
</evidence>
<reference evidence="2" key="1">
    <citation type="submission" date="2023-08" db="EMBL/GenBank/DDBJ databases">
        <authorList>
            <person name="Chen Y."/>
            <person name="Shah S."/>
            <person name="Dougan E. K."/>
            <person name="Thang M."/>
            <person name="Chan C."/>
        </authorList>
    </citation>
    <scope>NUCLEOTIDE SEQUENCE</scope>
</reference>
<keyword evidence="3" id="KW-1185">Reference proteome</keyword>
<feature type="region of interest" description="Disordered" evidence="1">
    <location>
        <begin position="205"/>
        <end position="227"/>
    </location>
</feature>
<name>A0AA36JEY3_9DINO</name>
<sequence>MWECMISETRKGRHKRSNEEKPSPSRDAPLELQLAGIRRDRTSQLEKLRAAAQRSRRRESEAEAPSDAGYRLKQLYSRASQDLASLASQLAQHNGLRQFSATFSTRAPPLELRMLLPELEASIETLLSSLSSCSEEIALLQVPSETRLATLRDAVCSYLRSEHEDAKGHFHEQCTHMRALRSVSPLTSPMTMPVLPKKLSGLGSPELSYMKEPGPSSVSTRSSPEMPEFTLEEFKLDEDSEAEDAPPFAAVMS</sequence>
<proteinExistence type="predicted"/>
<protein>
    <submittedName>
        <fullName evidence="2">Uncharacterized protein</fullName>
    </submittedName>
</protein>
<gene>
    <name evidence="2" type="ORF">EVOR1521_LOCUS26399</name>
</gene>
<dbReference type="AlphaFoldDB" id="A0AA36JEY3"/>
<accession>A0AA36JEY3</accession>
<organism evidence="2 3">
    <name type="scientific">Effrenium voratum</name>
    <dbReference type="NCBI Taxonomy" id="2562239"/>
    <lineage>
        <taxon>Eukaryota</taxon>
        <taxon>Sar</taxon>
        <taxon>Alveolata</taxon>
        <taxon>Dinophyceae</taxon>
        <taxon>Suessiales</taxon>
        <taxon>Symbiodiniaceae</taxon>
        <taxon>Effrenium</taxon>
    </lineage>
</organism>
<comment type="caution">
    <text evidence="2">The sequence shown here is derived from an EMBL/GenBank/DDBJ whole genome shotgun (WGS) entry which is preliminary data.</text>
</comment>
<feature type="compositionally biased region" description="Basic and acidic residues" evidence="1">
    <location>
        <begin position="37"/>
        <end position="49"/>
    </location>
</feature>
<dbReference type="Proteomes" id="UP001178507">
    <property type="component" value="Unassembled WGS sequence"/>
</dbReference>
<evidence type="ECO:0000313" key="2">
    <source>
        <dbReference type="EMBL" id="CAJ1403816.1"/>
    </source>
</evidence>
<feature type="region of interest" description="Disordered" evidence="1">
    <location>
        <begin position="1"/>
        <end position="67"/>
    </location>
</feature>
<evidence type="ECO:0000313" key="3">
    <source>
        <dbReference type="Proteomes" id="UP001178507"/>
    </source>
</evidence>